<keyword evidence="2" id="KW-0413">Isomerase</keyword>
<dbReference type="Gene3D" id="3.30.429.10">
    <property type="entry name" value="Macrophage Migration Inhibitory Factor"/>
    <property type="match status" value="2"/>
</dbReference>
<dbReference type="AlphaFoldDB" id="A0A1Y5DXR1"/>
<dbReference type="Pfam" id="PF01361">
    <property type="entry name" value="Tautomerase"/>
    <property type="match status" value="2"/>
</dbReference>
<reference evidence="5" key="1">
    <citation type="journal article" date="2017" name="Proc. Natl. Acad. Sci. U.S.A.">
        <title>Simulation of Deepwater Horizon oil plume reveals substrate specialization within a complex community of hydrocarbon degraders.</title>
        <authorList>
            <person name="Hu P."/>
            <person name="Dubinsky E.A."/>
            <person name="Probst A.J."/>
            <person name="Wang J."/>
            <person name="Sieber C.M.K."/>
            <person name="Tom L.M."/>
            <person name="Gardinali P."/>
            <person name="Banfield J.F."/>
            <person name="Atlas R.M."/>
            <person name="Andersen G.L."/>
        </authorList>
    </citation>
    <scope>NUCLEOTIDE SEQUENCE [LARGE SCALE GENOMIC DNA]</scope>
</reference>
<evidence type="ECO:0000259" key="3">
    <source>
        <dbReference type="Pfam" id="PF01361"/>
    </source>
</evidence>
<dbReference type="Proteomes" id="UP000243053">
    <property type="component" value="Unassembled WGS sequence"/>
</dbReference>
<dbReference type="PANTHER" id="PTHR35530:SF2">
    <property type="entry name" value="BSL4019 PROTEIN"/>
    <property type="match status" value="1"/>
</dbReference>
<comment type="caution">
    <text evidence="4">The sequence shown here is derived from an EMBL/GenBank/DDBJ whole genome shotgun (WGS) entry which is preliminary data.</text>
</comment>
<accession>A0A1Y5DXR1</accession>
<evidence type="ECO:0000256" key="2">
    <source>
        <dbReference type="ARBA" id="ARBA00023235"/>
    </source>
</evidence>
<dbReference type="SUPFAM" id="SSF55331">
    <property type="entry name" value="Tautomerase/MIF"/>
    <property type="match status" value="1"/>
</dbReference>
<organism evidence="4 5">
    <name type="scientific">Colwellia psychrerythraea</name>
    <name type="common">Vibrio psychroerythus</name>
    <dbReference type="NCBI Taxonomy" id="28229"/>
    <lineage>
        <taxon>Bacteria</taxon>
        <taxon>Pseudomonadati</taxon>
        <taxon>Pseudomonadota</taxon>
        <taxon>Gammaproteobacteria</taxon>
        <taxon>Alteromonadales</taxon>
        <taxon>Colwelliaceae</taxon>
        <taxon>Colwellia</taxon>
    </lineage>
</organism>
<feature type="domain" description="4-oxalocrotonate tautomerase-like" evidence="3">
    <location>
        <begin position="67"/>
        <end position="122"/>
    </location>
</feature>
<dbReference type="InterPro" id="IPR014347">
    <property type="entry name" value="Tautomerase/MIF_sf"/>
</dbReference>
<name>A0A1Y5DXR1_COLPS</name>
<feature type="domain" description="4-oxalocrotonate tautomerase-like" evidence="3">
    <location>
        <begin position="2"/>
        <end position="60"/>
    </location>
</feature>
<gene>
    <name evidence="4" type="ORF">A9Q75_18920</name>
</gene>
<proteinExistence type="inferred from homology"/>
<evidence type="ECO:0000313" key="5">
    <source>
        <dbReference type="Proteomes" id="UP000243053"/>
    </source>
</evidence>
<protein>
    <recommendedName>
        <fullName evidence="3">4-oxalocrotonate tautomerase-like domain-containing protein</fullName>
    </recommendedName>
</protein>
<comment type="similarity">
    <text evidence="1">Belongs to the 4-oxalocrotonate tautomerase family.</text>
</comment>
<dbReference type="InterPro" id="IPR004370">
    <property type="entry name" value="4-OT-like_dom"/>
</dbReference>
<sequence length="131" mass="14706">MPYINIRLGDALSNAQKDQLYQKTTLFMNTIMGKRREVTVVHIQESKSYQWATNGLTLTDEDPVGVFVDIKVTERTNTPEEKAEMISQTVKMLEDVVGTIQEACYVIIDDIPANSWGYNGKTQSARASSTL</sequence>
<evidence type="ECO:0000256" key="1">
    <source>
        <dbReference type="ARBA" id="ARBA00006723"/>
    </source>
</evidence>
<dbReference type="GO" id="GO:0016853">
    <property type="term" value="F:isomerase activity"/>
    <property type="evidence" value="ECO:0007669"/>
    <property type="project" value="UniProtKB-KW"/>
</dbReference>
<dbReference type="PANTHER" id="PTHR35530">
    <property type="entry name" value="TAUTOMERASE-RELATED"/>
    <property type="match status" value="1"/>
</dbReference>
<dbReference type="EMBL" id="MAAF01000120">
    <property type="protein sequence ID" value="OUR74829.1"/>
    <property type="molecule type" value="Genomic_DNA"/>
</dbReference>
<evidence type="ECO:0000313" key="4">
    <source>
        <dbReference type="EMBL" id="OUR74829.1"/>
    </source>
</evidence>